<dbReference type="EMBL" id="JACVVK020000264">
    <property type="protein sequence ID" value="KAK7481310.1"/>
    <property type="molecule type" value="Genomic_DNA"/>
</dbReference>
<feature type="domain" description="Methyltransferase" evidence="2">
    <location>
        <begin position="177"/>
        <end position="303"/>
    </location>
</feature>
<evidence type="ECO:0000259" key="2">
    <source>
        <dbReference type="Pfam" id="PF13679"/>
    </source>
</evidence>
<sequence>MASILSCTPHTEDNLRLEIKRILSVLDNYRWMIDAYVSDFFVKDHWDRLPLSWQRYLDALSFQQLAGLLTGESWLHTSSLGSVSPLSLLALKACTRTHSLRRRCVDLDNQCVLATMRDCLHSHLSSGESFSCGQVQGHGERTPQTPQGEAPFSKSPNFKNGQLLEMEHIFRKHVKPKKQHEIQRLAKVISWLSGQTGSSHVIDVGAGLGHLSRLLTFAHGLKVTTVEASDGHAPKASEFDRELEKDILKKITKHSLDQQETSSLSGQTTVPPSDNLPSHVVHTVHADITTQQFLRLVLHSQSQADLHSQSPAGPLSKWGSASAESSTHSVVTNQTAVDGVGVQVPGVQAESKHKQLTVAVDCDEAGCGNSHTSGDSVGTQTVVVPHQLTAATASHHTGRQVPDSSVYGWQAGDVTGDTPSSDVTGDTPSSDVRGETPPFDVTGETPPPDVKLTASKGQGIAVHSTTGKTNDTEKTTDSERQMDINHSEAGDGRVLSVMSQTETGQDSGAETASEQEEDSGLLSGLVLTGLHACGDLTATLLRVFVNCPAVDGLVSVGCCYMKLSCCSSSGPTDGRSETGYPMSHFTSSLKNHHLTYEAREMACHFADAYAKRLKDNPPHLKIHGYRAALQYVVTCVHPDFQTGVVRLVLKRGADVPFVQYAQQCFHKLGIDATQVPEDVMIRGESLAAQWRRVVAFYTLRLSLAPLVETVILLDRMLFLAEHGINSVLLPVFDSSLSPRNFALIACKH</sequence>
<feature type="compositionally biased region" description="Basic and acidic residues" evidence="1">
    <location>
        <begin position="470"/>
        <end position="491"/>
    </location>
</feature>
<feature type="region of interest" description="Disordered" evidence="1">
    <location>
        <begin position="254"/>
        <end position="274"/>
    </location>
</feature>
<dbReference type="InterPro" id="IPR029063">
    <property type="entry name" value="SAM-dependent_MTases_sf"/>
</dbReference>
<dbReference type="Proteomes" id="UP001519460">
    <property type="component" value="Unassembled WGS sequence"/>
</dbReference>
<reference evidence="3 4" key="1">
    <citation type="journal article" date="2023" name="Sci. Data">
        <title>Genome assembly of the Korean intertidal mud-creeper Batillaria attramentaria.</title>
        <authorList>
            <person name="Patra A.K."/>
            <person name="Ho P.T."/>
            <person name="Jun S."/>
            <person name="Lee S.J."/>
            <person name="Kim Y."/>
            <person name="Won Y.J."/>
        </authorList>
    </citation>
    <scope>NUCLEOTIDE SEQUENCE [LARGE SCALE GENOMIC DNA]</scope>
    <source>
        <strain evidence="3">Wonlab-2016</strain>
    </source>
</reference>
<evidence type="ECO:0000313" key="3">
    <source>
        <dbReference type="EMBL" id="KAK7481310.1"/>
    </source>
</evidence>
<name>A0ABD0K1M6_9CAEN</name>
<feature type="domain" description="Methyltransferase" evidence="2">
    <location>
        <begin position="519"/>
        <end position="564"/>
    </location>
</feature>
<gene>
    <name evidence="3" type="ORF">BaRGS_00027390</name>
</gene>
<dbReference type="InterPro" id="IPR025714">
    <property type="entry name" value="Methyltranfer_dom"/>
</dbReference>
<comment type="caution">
    <text evidence="3">The sequence shown here is derived from an EMBL/GenBank/DDBJ whole genome shotgun (WGS) entry which is preliminary data.</text>
</comment>
<proteinExistence type="predicted"/>
<dbReference type="PANTHER" id="PTHR12496">
    <property type="entry name" value="CGI-41 METHYLTRANSFERASE"/>
    <property type="match status" value="1"/>
</dbReference>
<keyword evidence="4" id="KW-1185">Reference proteome</keyword>
<feature type="compositionally biased region" description="Polar residues" evidence="1">
    <location>
        <begin position="258"/>
        <end position="274"/>
    </location>
</feature>
<feature type="region of interest" description="Disordered" evidence="1">
    <location>
        <begin position="408"/>
        <end position="494"/>
    </location>
</feature>
<dbReference type="InterPro" id="IPR052220">
    <property type="entry name" value="METTL25"/>
</dbReference>
<dbReference type="AlphaFoldDB" id="A0ABD0K1M6"/>
<accession>A0ABD0K1M6</accession>
<protein>
    <recommendedName>
        <fullName evidence="2">Methyltransferase domain-containing protein</fullName>
    </recommendedName>
</protein>
<dbReference type="SUPFAM" id="SSF53335">
    <property type="entry name" value="S-adenosyl-L-methionine-dependent methyltransferases"/>
    <property type="match status" value="1"/>
</dbReference>
<dbReference type="PANTHER" id="PTHR12496:SF2">
    <property type="entry name" value="METHYLTRANSFERASE-LIKE PROTEIN 25B"/>
    <property type="match status" value="1"/>
</dbReference>
<evidence type="ECO:0000313" key="4">
    <source>
        <dbReference type="Proteomes" id="UP001519460"/>
    </source>
</evidence>
<feature type="compositionally biased region" description="Polar residues" evidence="1">
    <location>
        <begin position="417"/>
        <end position="430"/>
    </location>
</feature>
<feature type="region of interest" description="Disordered" evidence="1">
    <location>
        <begin position="131"/>
        <end position="157"/>
    </location>
</feature>
<dbReference type="Pfam" id="PF13679">
    <property type="entry name" value="Methyltransf_32"/>
    <property type="match status" value="2"/>
</dbReference>
<feature type="region of interest" description="Disordered" evidence="1">
    <location>
        <begin position="305"/>
        <end position="330"/>
    </location>
</feature>
<evidence type="ECO:0000256" key="1">
    <source>
        <dbReference type="SAM" id="MobiDB-lite"/>
    </source>
</evidence>
<organism evidence="3 4">
    <name type="scientific">Batillaria attramentaria</name>
    <dbReference type="NCBI Taxonomy" id="370345"/>
    <lineage>
        <taxon>Eukaryota</taxon>
        <taxon>Metazoa</taxon>
        <taxon>Spiralia</taxon>
        <taxon>Lophotrochozoa</taxon>
        <taxon>Mollusca</taxon>
        <taxon>Gastropoda</taxon>
        <taxon>Caenogastropoda</taxon>
        <taxon>Sorbeoconcha</taxon>
        <taxon>Cerithioidea</taxon>
        <taxon>Batillariidae</taxon>
        <taxon>Batillaria</taxon>
    </lineage>
</organism>